<sequence length="148" mass="16175">MELPVWAAGLRRCLAPRRSRGARKGTAWQARGQPEGPAVSQCPRFIKRCKQSSAGPDGSKAWFALPPCSQWWQGLSLGLAWAKGSRQTAHSITYSLKPGFLEQLSLCMALHRTRPDNCSPDPHGSQSSHVPLLSPHIFASSPCSSRRS</sequence>
<dbReference type="EMBL" id="CM055749">
    <property type="protein sequence ID" value="KAJ7994865.1"/>
    <property type="molecule type" value="Genomic_DNA"/>
</dbReference>
<keyword evidence="2" id="KW-1185">Reference proteome</keyword>
<organism evidence="1 2">
    <name type="scientific">Dallia pectoralis</name>
    <name type="common">Alaska blackfish</name>
    <dbReference type="NCBI Taxonomy" id="75939"/>
    <lineage>
        <taxon>Eukaryota</taxon>
        <taxon>Metazoa</taxon>
        <taxon>Chordata</taxon>
        <taxon>Craniata</taxon>
        <taxon>Vertebrata</taxon>
        <taxon>Euteleostomi</taxon>
        <taxon>Actinopterygii</taxon>
        <taxon>Neopterygii</taxon>
        <taxon>Teleostei</taxon>
        <taxon>Protacanthopterygii</taxon>
        <taxon>Esociformes</taxon>
        <taxon>Umbridae</taxon>
        <taxon>Dallia</taxon>
    </lineage>
</organism>
<name>A0ACC2FUF1_DALPE</name>
<reference evidence="1" key="1">
    <citation type="submission" date="2021-05" db="EMBL/GenBank/DDBJ databases">
        <authorList>
            <person name="Pan Q."/>
            <person name="Jouanno E."/>
            <person name="Zahm M."/>
            <person name="Klopp C."/>
            <person name="Cabau C."/>
            <person name="Louis A."/>
            <person name="Berthelot C."/>
            <person name="Parey E."/>
            <person name="Roest Crollius H."/>
            <person name="Montfort J."/>
            <person name="Robinson-Rechavi M."/>
            <person name="Bouchez O."/>
            <person name="Lampietro C."/>
            <person name="Lopez Roques C."/>
            <person name="Donnadieu C."/>
            <person name="Postlethwait J."/>
            <person name="Bobe J."/>
            <person name="Dillon D."/>
            <person name="Chandos A."/>
            <person name="von Hippel F."/>
            <person name="Guiguen Y."/>
        </authorList>
    </citation>
    <scope>NUCLEOTIDE SEQUENCE</scope>
    <source>
        <strain evidence="1">YG-Jan2019</strain>
    </source>
</reference>
<protein>
    <submittedName>
        <fullName evidence="1">Uncharacterized protein</fullName>
    </submittedName>
</protein>
<accession>A0ACC2FUF1</accession>
<comment type="caution">
    <text evidence="1">The sequence shown here is derived from an EMBL/GenBank/DDBJ whole genome shotgun (WGS) entry which is preliminary data.</text>
</comment>
<dbReference type="Proteomes" id="UP001157502">
    <property type="component" value="Chromosome 22"/>
</dbReference>
<evidence type="ECO:0000313" key="2">
    <source>
        <dbReference type="Proteomes" id="UP001157502"/>
    </source>
</evidence>
<gene>
    <name evidence="1" type="ORF">DPEC_G00253890</name>
</gene>
<proteinExistence type="predicted"/>
<evidence type="ECO:0000313" key="1">
    <source>
        <dbReference type="EMBL" id="KAJ7994865.1"/>
    </source>
</evidence>